<keyword evidence="4 6" id="KW-0863">Zinc-finger</keyword>
<evidence type="ECO:0000259" key="9">
    <source>
        <dbReference type="PROSITE" id="PS50805"/>
    </source>
</evidence>
<feature type="domain" description="KRAB" evidence="9">
    <location>
        <begin position="67"/>
        <end position="139"/>
    </location>
</feature>
<dbReference type="InterPro" id="IPR036051">
    <property type="entry name" value="KRAB_dom_sf"/>
</dbReference>
<evidence type="ECO:0000256" key="2">
    <source>
        <dbReference type="ARBA" id="ARBA00022723"/>
    </source>
</evidence>
<feature type="region of interest" description="Disordered" evidence="7">
    <location>
        <begin position="98"/>
        <end position="132"/>
    </location>
</feature>
<dbReference type="AlphaFoldDB" id="A0A2G9R785"/>
<dbReference type="Gene3D" id="3.30.160.60">
    <property type="entry name" value="Classic Zinc Finger"/>
    <property type="match status" value="1"/>
</dbReference>
<dbReference type="EMBL" id="KV951996">
    <property type="protein sequence ID" value="PIO23727.1"/>
    <property type="molecule type" value="Genomic_DNA"/>
</dbReference>
<dbReference type="InterPro" id="IPR001909">
    <property type="entry name" value="KRAB"/>
</dbReference>
<proteinExistence type="inferred from homology"/>
<organism evidence="10 11">
    <name type="scientific">Aquarana catesbeiana</name>
    <name type="common">American bullfrog</name>
    <name type="synonym">Rana catesbeiana</name>
    <dbReference type="NCBI Taxonomy" id="8400"/>
    <lineage>
        <taxon>Eukaryota</taxon>
        <taxon>Metazoa</taxon>
        <taxon>Chordata</taxon>
        <taxon>Craniata</taxon>
        <taxon>Vertebrata</taxon>
        <taxon>Euteleostomi</taxon>
        <taxon>Amphibia</taxon>
        <taxon>Batrachia</taxon>
        <taxon>Anura</taxon>
        <taxon>Neobatrachia</taxon>
        <taxon>Ranoidea</taxon>
        <taxon>Ranidae</taxon>
        <taxon>Aquarana</taxon>
    </lineage>
</organism>
<dbReference type="GO" id="GO:0008270">
    <property type="term" value="F:zinc ion binding"/>
    <property type="evidence" value="ECO:0007669"/>
    <property type="project" value="UniProtKB-KW"/>
</dbReference>
<keyword evidence="5" id="KW-0862">Zinc</keyword>
<dbReference type="PROSITE" id="PS50157">
    <property type="entry name" value="ZINC_FINGER_C2H2_2"/>
    <property type="match status" value="1"/>
</dbReference>
<dbReference type="Gene3D" id="6.10.140.140">
    <property type="match status" value="1"/>
</dbReference>
<feature type="non-terminal residue" evidence="10">
    <location>
        <position position="1"/>
    </location>
</feature>
<dbReference type="PROSITE" id="PS50805">
    <property type="entry name" value="KRAB"/>
    <property type="match status" value="1"/>
</dbReference>
<dbReference type="SUPFAM" id="SSF57667">
    <property type="entry name" value="beta-beta-alpha zinc fingers"/>
    <property type="match status" value="1"/>
</dbReference>
<feature type="region of interest" description="Disordered" evidence="7">
    <location>
        <begin position="1"/>
        <end position="47"/>
    </location>
</feature>
<dbReference type="Pfam" id="PF00096">
    <property type="entry name" value="zf-C2H2"/>
    <property type="match status" value="1"/>
</dbReference>
<dbReference type="GO" id="GO:0006355">
    <property type="term" value="P:regulation of DNA-templated transcription"/>
    <property type="evidence" value="ECO:0007669"/>
    <property type="project" value="InterPro"/>
</dbReference>
<accession>A0A2G9R785</accession>
<keyword evidence="11" id="KW-1185">Reference proteome</keyword>
<dbReference type="InterPro" id="IPR036236">
    <property type="entry name" value="Znf_C2H2_sf"/>
</dbReference>
<dbReference type="CDD" id="cd07765">
    <property type="entry name" value="KRAB_A-box"/>
    <property type="match status" value="1"/>
</dbReference>
<keyword evidence="2" id="KW-0479">Metal-binding</keyword>
<feature type="compositionally biased region" description="Acidic residues" evidence="7">
    <location>
        <begin position="198"/>
        <end position="208"/>
    </location>
</feature>
<dbReference type="SMART" id="SM00355">
    <property type="entry name" value="ZnF_C2H2"/>
    <property type="match status" value="1"/>
</dbReference>
<feature type="region of interest" description="Disordered" evidence="7">
    <location>
        <begin position="198"/>
        <end position="246"/>
    </location>
</feature>
<evidence type="ECO:0000256" key="1">
    <source>
        <dbReference type="ARBA" id="ARBA00006991"/>
    </source>
</evidence>
<reference evidence="11" key="1">
    <citation type="journal article" date="2017" name="Nat. Commun.">
        <title>The North American bullfrog draft genome provides insight into hormonal regulation of long noncoding RNA.</title>
        <authorList>
            <person name="Hammond S.A."/>
            <person name="Warren R.L."/>
            <person name="Vandervalk B.P."/>
            <person name="Kucuk E."/>
            <person name="Khan H."/>
            <person name="Gibb E.A."/>
            <person name="Pandoh P."/>
            <person name="Kirk H."/>
            <person name="Zhao Y."/>
            <person name="Jones M."/>
            <person name="Mungall A.J."/>
            <person name="Coope R."/>
            <person name="Pleasance S."/>
            <person name="Moore R.A."/>
            <person name="Holt R.A."/>
            <person name="Round J.M."/>
            <person name="Ohora S."/>
            <person name="Walle B.V."/>
            <person name="Veldhoen N."/>
            <person name="Helbing C.C."/>
            <person name="Birol I."/>
        </authorList>
    </citation>
    <scope>NUCLEOTIDE SEQUENCE [LARGE SCALE GENOMIC DNA]</scope>
</reference>
<dbReference type="PROSITE" id="PS00028">
    <property type="entry name" value="ZINC_FINGER_C2H2_1"/>
    <property type="match status" value="1"/>
</dbReference>
<evidence type="ECO:0000256" key="4">
    <source>
        <dbReference type="ARBA" id="ARBA00022771"/>
    </source>
</evidence>
<dbReference type="Proteomes" id="UP000228934">
    <property type="component" value="Unassembled WGS sequence"/>
</dbReference>
<evidence type="ECO:0000256" key="7">
    <source>
        <dbReference type="SAM" id="MobiDB-lite"/>
    </source>
</evidence>
<evidence type="ECO:0000256" key="6">
    <source>
        <dbReference type="PROSITE-ProRule" id="PRU00042"/>
    </source>
</evidence>
<dbReference type="PANTHER" id="PTHR23234:SF10">
    <property type="entry name" value="RIKEN CDNA 6720489N17 GENE-RELATED"/>
    <property type="match status" value="1"/>
</dbReference>
<evidence type="ECO:0000256" key="3">
    <source>
        <dbReference type="ARBA" id="ARBA00022737"/>
    </source>
</evidence>
<evidence type="ECO:0000256" key="5">
    <source>
        <dbReference type="ARBA" id="ARBA00022833"/>
    </source>
</evidence>
<evidence type="ECO:0000313" key="10">
    <source>
        <dbReference type="EMBL" id="PIO23727.1"/>
    </source>
</evidence>
<feature type="domain" description="C2H2-type" evidence="8">
    <location>
        <begin position="252"/>
        <end position="279"/>
    </location>
</feature>
<evidence type="ECO:0008006" key="12">
    <source>
        <dbReference type="Google" id="ProtNLM"/>
    </source>
</evidence>
<evidence type="ECO:0000313" key="11">
    <source>
        <dbReference type="Proteomes" id="UP000228934"/>
    </source>
</evidence>
<protein>
    <recommendedName>
        <fullName evidence="12">C2H2-type domain-containing protein</fullName>
    </recommendedName>
</protein>
<comment type="similarity">
    <text evidence="1">Belongs to the krueppel C2H2-type zinc-finger protein family.</text>
</comment>
<gene>
    <name evidence="10" type="ORF">AB205_0013850</name>
</gene>
<dbReference type="SUPFAM" id="SSF109640">
    <property type="entry name" value="KRAB domain (Kruppel-associated box)"/>
    <property type="match status" value="1"/>
</dbReference>
<keyword evidence="3" id="KW-0677">Repeat</keyword>
<dbReference type="FunFam" id="3.30.160.60:FF:000383">
    <property type="entry name" value="Uncharacterized protein"/>
    <property type="match status" value="1"/>
</dbReference>
<feature type="compositionally biased region" description="Polar residues" evidence="7">
    <location>
        <begin position="98"/>
        <end position="112"/>
    </location>
</feature>
<dbReference type="PANTHER" id="PTHR23234">
    <property type="entry name" value="ZNF44 PROTEIN"/>
    <property type="match status" value="1"/>
</dbReference>
<name>A0A2G9R785_AQUCT</name>
<dbReference type="InterPro" id="IPR050758">
    <property type="entry name" value="Znf_C2H2-type"/>
</dbReference>
<dbReference type="InterPro" id="IPR013087">
    <property type="entry name" value="Znf_C2H2_type"/>
</dbReference>
<sequence length="356" mass="40448">DYTVVRKTSDDHVAPNCHPYESRERCRSHRPIMDPPSPSLTPKSNNDKKILEVTQKITELLTGEVPIRCQDVTVYFSMEEWEYIEGHKDLYKDVMMENQPTLTSPDGSSNRNPPERCPRPLYSRDSTQEHQKVPEEVHFEDLIVIKVEAVDEEEPDVIDDKPYKQKEIPPEISTDGKHSSYNTEECSIILPNGGLDDEVMSESPEEDLVTPSLHPAAHSRSRSSNPSAIRGCSPDPSPPVPLPTAHRRSATFQCPECSKCFFHRANLISHQRTHTEQKPYSLREGVLSEIPPRNPPANARGREAVFLFKPEPMKRRAEGGIAAWTPHLDDFTPTFVDFEDELLLSACSYRGQWKVI</sequence>
<evidence type="ECO:0000259" key="8">
    <source>
        <dbReference type="PROSITE" id="PS50157"/>
    </source>
</evidence>
<dbReference type="Pfam" id="PF01352">
    <property type="entry name" value="KRAB"/>
    <property type="match status" value="1"/>
</dbReference>